<keyword evidence="7" id="KW-0175">Coiled coil</keyword>
<evidence type="ECO:0000256" key="12">
    <source>
        <dbReference type="PROSITE-ProRule" id="PRU00035"/>
    </source>
</evidence>
<dbReference type="PROSITE" id="PS50016">
    <property type="entry name" value="ZF_PHD_2"/>
    <property type="match status" value="2"/>
</dbReference>
<dbReference type="InterPro" id="IPR019787">
    <property type="entry name" value="Znf_PHD-finger"/>
</dbReference>
<evidence type="ECO:0000313" key="20">
    <source>
        <dbReference type="EMBL" id="KAL1497561.1"/>
    </source>
</evidence>
<dbReference type="PANTHER" id="PTHR46510:SF1">
    <property type="entry name" value="BROMODOMAIN ADJACENT TO ZINC FINGER DOMAIN PROTEIN 1A"/>
    <property type="match status" value="1"/>
</dbReference>
<protein>
    <recommendedName>
        <fullName evidence="11">Bromodomain adjacent to zinc finger domain protein 1A</fullName>
    </recommendedName>
</protein>
<dbReference type="SMART" id="SM00571">
    <property type="entry name" value="DDT"/>
    <property type="match status" value="1"/>
</dbReference>
<dbReference type="Gene3D" id="1.20.920.10">
    <property type="entry name" value="Bromodomain-like"/>
    <property type="match status" value="1"/>
</dbReference>
<dbReference type="PROSITE" id="PS50827">
    <property type="entry name" value="DDT"/>
    <property type="match status" value="1"/>
</dbReference>
<dbReference type="InterPro" id="IPR019786">
    <property type="entry name" value="Zinc_finger_PHD-type_CS"/>
</dbReference>
<feature type="domain" description="Bromo" evidence="16">
    <location>
        <begin position="1257"/>
        <end position="1327"/>
    </location>
</feature>
<dbReference type="Pfam" id="PF15612">
    <property type="entry name" value="WHIM1"/>
    <property type="match status" value="1"/>
</dbReference>
<dbReference type="PROSITE" id="PS51136">
    <property type="entry name" value="WAC"/>
    <property type="match status" value="1"/>
</dbReference>
<evidence type="ECO:0000256" key="11">
    <source>
        <dbReference type="ARBA" id="ARBA00068253"/>
    </source>
</evidence>
<dbReference type="GO" id="GO:0008270">
    <property type="term" value="F:zinc ion binding"/>
    <property type="evidence" value="ECO:0007669"/>
    <property type="project" value="UniProtKB-KW"/>
</dbReference>
<evidence type="ECO:0000256" key="10">
    <source>
        <dbReference type="ARBA" id="ARBA00023242"/>
    </source>
</evidence>
<dbReference type="Pfam" id="PF00439">
    <property type="entry name" value="Bromodomain"/>
    <property type="match status" value="1"/>
</dbReference>
<feature type="domain" description="PHD-type" evidence="17">
    <location>
        <begin position="1045"/>
        <end position="1095"/>
    </location>
</feature>
<dbReference type="SMART" id="SM00249">
    <property type="entry name" value="PHD"/>
    <property type="match status" value="2"/>
</dbReference>
<keyword evidence="3" id="KW-0479">Metal-binding</keyword>
<keyword evidence="8 12" id="KW-0103">Bromodomain</keyword>
<dbReference type="PRINTS" id="PR00503">
    <property type="entry name" value="BROMODOMAIN"/>
</dbReference>
<evidence type="ECO:0000256" key="5">
    <source>
        <dbReference type="ARBA" id="ARBA00022833"/>
    </source>
</evidence>
<evidence type="ECO:0000259" key="16">
    <source>
        <dbReference type="PROSITE" id="PS50014"/>
    </source>
</evidence>
<dbReference type="GO" id="GO:0000785">
    <property type="term" value="C:chromatin"/>
    <property type="evidence" value="ECO:0007669"/>
    <property type="project" value="UniProtKB-ARBA"/>
</dbReference>
<evidence type="ECO:0000256" key="9">
    <source>
        <dbReference type="ARBA" id="ARBA00023163"/>
    </source>
</evidence>
<dbReference type="InterPro" id="IPR036427">
    <property type="entry name" value="Bromodomain-like_sf"/>
</dbReference>
<dbReference type="InterPro" id="IPR001487">
    <property type="entry name" value="Bromodomain"/>
</dbReference>
<reference evidence="20 21" key="1">
    <citation type="submission" date="2024-05" db="EMBL/GenBank/DDBJ databases">
        <title>Genetic variation in Jamaican populations of the coffee berry borer (Hypothenemus hampei).</title>
        <authorList>
            <person name="Errbii M."/>
            <person name="Myrie A."/>
        </authorList>
    </citation>
    <scope>NUCLEOTIDE SEQUENCE [LARGE SCALE GENOMIC DNA]</scope>
    <source>
        <strain evidence="20">JA-Hopewell-2020-01-JO</strain>
        <tissue evidence="20">Whole body</tissue>
    </source>
</reference>
<keyword evidence="9" id="KW-0804">Transcription</keyword>
<evidence type="ECO:0000259" key="19">
    <source>
        <dbReference type="PROSITE" id="PS51136"/>
    </source>
</evidence>
<dbReference type="SUPFAM" id="SSF57903">
    <property type="entry name" value="FYVE/PHD zinc finger"/>
    <property type="match status" value="2"/>
</dbReference>
<evidence type="ECO:0000256" key="3">
    <source>
        <dbReference type="ARBA" id="ARBA00022723"/>
    </source>
</evidence>
<keyword evidence="6" id="KW-0805">Transcription regulation</keyword>
<dbReference type="SMART" id="SM00297">
    <property type="entry name" value="BROMO"/>
    <property type="match status" value="1"/>
</dbReference>
<evidence type="ECO:0000259" key="17">
    <source>
        <dbReference type="PROSITE" id="PS50016"/>
    </source>
</evidence>
<dbReference type="Pfam" id="PF15613">
    <property type="entry name" value="WSD"/>
    <property type="match status" value="1"/>
</dbReference>
<keyword evidence="2" id="KW-0597">Phosphoprotein</keyword>
<feature type="domain" description="PHD-type" evidence="17">
    <location>
        <begin position="1155"/>
        <end position="1202"/>
    </location>
</feature>
<feature type="compositionally biased region" description="Basic and acidic residues" evidence="15">
    <location>
        <begin position="907"/>
        <end position="917"/>
    </location>
</feature>
<dbReference type="FunFam" id="3.30.40.10:FF:000300">
    <property type="entry name" value="Bromodomain adjacent to zinc finger domain protein 1A"/>
    <property type="match status" value="1"/>
</dbReference>
<dbReference type="InterPro" id="IPR028941">
    <property type="entry name" value="WHIM2_dom"/>
</dbReference>
<evidence type="ECO:0000256" key="1">
    <source>
        <dbReference type="ARBA" id="ARBA00004123"/>
    </source>
</evidence>
<accession>A0ABD1EM32</accession>
<feature type="domain" description="WAC" evidence="19">
    <location>
        <begin position="21"/>
        <end position="128"/>
    </location>
</feature>
<evidence type="ECO:0000256" key="7">
    <source>
        <dbReference type="ARBA" id="ARBA00023054"/>
    </source>
</evidence>
<feature type="compositionally biased region" description="Basic and acidic residues" evidence="15">
    <location>
        <begin position="925"/>
        <end position="936"/>
    </location>
</feature>
<feature type="domain" description="DDT" evidence="18">
    <location>
        <begin position="366"/>
        <end position="431"/>
    </location>
</feature>
<dbReference type="InterPro" id="IPR011011">
    <property type="entry name" value="Znf_FYVE_PHD"/>
</dbReference>
<evidence type="ECO:0000256" key="13">
    <source>
        <dbReference type="PROSITE-ProRule" id="PRU00146"/>
    </source>
</evidence>
<name>A0ABD1EM32_HYPHA</name>
<dbReference type="Pfam" id="PF02791">
    <property type="entry name" value="DDT"/>
    <property type="match status" value="1"/>
</dbReference>
<evidence type="ECO:0000256" key="4">
    <source>
        <dbReference type="ARBA" id="ARBA00022771"/>
    </source>
</evidence>
<sequence length="1371" mass="158713">MPLLRKKVFEKHFEPDLRDDEEVFHCEITNEIFRDYRDFAERMFLCNSMVWTCTMTGKSNLTYQEALESERHAVQCLKGFPNELKLPIIYLASLTKRKIFSEMNDDIFTFIKERYFVGENIEASFTSNTWKDCHVMSVNAPSKEQYEDQLKANGEKSPSERNFIPASLYKYEIEHLDAEDKDISEMMIVDNTQLRRPKVSFSKDKVKLFLKQNIELDGNGVFVIKSEISDKYNLKNVLWKTIFDGPLPNFQPSKNIDKVVNRKKKQKQETLEKFLKTNGLDSKKYPKNANGNKESLEEKMRKRQEEFKIQKQLNIERKLTEKLKMKEERLKWTQYFKEWSMQKDDLELEDHVKLPVPAPVRCKVPLKYFGNVLSVLEFVHYFQKFLFTKKFFPSGFTLEVMERVLMEKSVAGPLTDLMHMLLTAIFNLQEEESNHYSTGTICLKDSQELNVSSTQNIDQATRLATYASKWSVQYQGVSLRRLPLYQLTVSEVLRLHLLSSGAIIGDTGARWRYAQRGGYSNEDDPGLHMRLHEAHILKALGCYNVIQLSIKDKIKIITCLMEQILSYADVRDLVEENGEKLRTATAELRRLRGADKKKEMEYNLEKLNKDGKNGALDKLEATHEKKHSEIRDQINKISKSIQEEQVLLGRDRTFRKYIKAVSVPGIFVNWEDELAGSCLDRITLQRPELVGANKEVLMTHVKNIYDSELKNETSTNENDKIKINGEASHVDQSKKDQCAELLLCTADPRNCPVHANKQKEAWSFFYDQEQLEDLLSALNERGEREGKLKDNIQTQQKELLSLVAKTPVMSLNPSVQKDGILLRVNGITTRKNERNDDANFGYPHDMSIDEVLENVMIENILEMEEKIHIGGLGTLKTKDREAWRNLLQNKDYEEFDKIEMLERTERKLKVKKQDSDTSRSSTPDVPDRDHKPEYKDPGQFLGPSIDLDSEDSADDSDKILLQSESTKKVINYLAKALNQVAQAVEPKYLKKPLGSVSSKTNKIKEQSDVLEKWEQSLLSSTSFSQVFLHYGTLDTCVLWSRSALKAKCRICKRQKDSENMLLCDSCNLGHHMYCLKPKLKAVPKGDWFCDKCEKEREQEQAKMGDSEPVKKKRKIFIEEDVEEEEDRNSGNDEIASANGGFESDVDEEESSERMMDVCKTCGSGGETVSCNRCDFNFHKECADPPLRRLPRAPWTCSSCLSKQKYEQRNKRKDHGYSSDSNDSFEMVNNRRPLRRDERKDDLPLHNAALQELLGDVMKHDAAWPFLRPVHQKEVPDYYEIIQTPMDFGTIKYKLNMGEYSTDSQLMRDVALIFSNCQVYNSSNDEVYKCGEQLLSYFSQKAKEFKLSLPPDLDDNDNAVKSSRNNKRKRII</sequence>
<dbReference type="InterPro" id="IPR001965">
    <property type="entry name" value="Znf_PHD"/>
</dbReference>
<dbReference type="SUPFAM" id="SSF47370">
    <property type="entry name" value="Bromodomain"/>
    <property type="match status" value="1"/>
</dbReference>
<organism evidence="20 21">
    <name type="scientific">Hypothenemus hampei</name>
    <name type="common">Coffee berry borer</name>
    <dbReference type="NCBI Taxonomy" id="57062"/>
    <lineage>
        <taxon>Eukaryota</taxon>
        <taxon>Metazoa</taxon>
        <taxon>Ecdysozoa</taxon>
        <taxon>Arthropoda</taxon>
        <taxon>Hexapoda</taxon>
        <taxon>Insecta</taxon>
        <taxon>Pterygota</taxon>
        <taxon>Neoptera</taxon>
        <taxon>Endopterygota</taxon>
        <taxon>Coleoptera</taxon>
        <taxon>Polyphaga</taxon>
        <taxon>Cucujiformia</taxon>
        <taxon>Curculionidae</taxon>
        <taxon>Scolytinae</taxon>
        <taxon>Hypothenemus</taxon>
    </lineage>
</organism>
<feature type="region of interest" description="Disordered" evidence="15">
    <location>
        <begin position="907"/>
        <end position="953"/>
    </location>
</feature>
<dbReference type="EMBL" id="JBDJPC010000006">
    <property type="protein sequence ID" value="KAL1497561.1"/>
    <property type="molecule type" value="Genomic_DNA"/>
</dbReference>
<evidence type="ECO:0000313" key="21">
    <source>
        <dbReference type="Proteomes" id="UP001566132"/>
    </source>
</evidence>
<proteinExistence type="predicted"/>
<dbReference type="InterPro" id="IPR013083">
    <property type="entry name" value="Znf_RING/FYVE/PHD"/>
</dbReference>
<keyword evidence="10 14" id="KW-0539">Nucleus</keyword>
<dbReference type="InterPro" id="IPR047171">
    <property type="entry name" value="BAZ1A"/>
</dbReference>
<dbReference type="Proteomes" id="UP001566132">
    <property type="component" value="Unassembled WGS sequence"/>
</dbReference>
<evidence type="ECO:0000256" key="2">
    <source>
        <dbReference type="ARBA" id="ARBA00022553"/>
    </source>
</evidence>
<dbReference type="Pfam" id="PF00628">
    <property type="entry name" value="PHD"/>
    <property type="match status" value="2"/>
</dbReference>
<dbReference type="InterPro" id="IPR018501">
    <property type="entry name" value="DDT_dom"/>
</dbReference>
<feature type="region of interest" description="Disordered" evidence="15">
    <location>
        <begin position="1207"/>
        <end position="1239"/>
    </location>
</feature>
<dbReference type="PROSITE" id="PS01359">
    <property type="entry name" value="ZF_PHD_1"/>
    <property type="match status" value="2"/>
</dbReference>
<evidence type="ECO:0000256" key="15">
    <source>
        <dbReference type="SAM" id="MobiDB-lite"/>
    </source>
</evidence>
<dbReference type="PANTHER" id="PTHR46510">
    <property type="entry name" value="BROMODOMAIN ADJACENT TO ZINC FINGER DOMAIN PROTEIN 1A"/>
    <property type="match status" value="1"/>
</dbReference>
<feature type="region of interest" description="Disordered" evidence="15">
    <location>
        <begin position="1120"/>
        <end position="1149"/>
    </location>
</feature>
<evidence type="ECO:0000259" key="18">
    <source>
        <dbReference type="PROSITE" id="PS50827"/>
    </source>
</evidence>
<evidence type="ECO:0000256" key="8">
    <source>
        <dbReference type="ARBA" id="ARBA00023117"/>
    </source>
</evidence>
<dbReference type="PROSITE" id="PS50014">
    <property type="entry name" value="BROMODOMAIN_2"/>
    <property type="match status" value="1"/>
</dbReference>
<dbReference type="Gene3D" id="3.30.40.10">
    <property type="entry name" value="Zinc/RING finger domain, C3HC4 (zinc finger)"/>
    <property type="match status" value="2"/>
</dbReference>
<comment type="caution">
    <text evidence="20">The sequence shown here is derived from an EMBL/GenBank/DDBJ whole genome shotgun (WGS) entry which is preliminary data.</text>
</comment>
<dbReference type="Pfam" id="PF10537">
    <property type="entry name" value="WAC_Acf1_DNA_bd"/>
    <property type="match status" value="1"/>
</dbReference>
<dbReference type="GO" id="GO:0005634">
    <property type="term" value="C:nucleus"/>
    <property type="evidence" value="ECO:0007669"/>
    <property type="project" value="UniProtKB-SubCell"/>
</dbReference>
<keyword evidence="4 13" id="KW-0863">Zinc-finger</keyword>
<keyword evidence="21" id="KW-1185">Reference proteome</keyword>
<evidence type="ECO:0000256" key="6">
    <source>
        <dbReference type="ARBA" id="ARBA00023015"/>
    </source>
</evidence>
<evidence type="ECO:0000256" key="14">
    <source>
        <dbReference type="PROSITE-ProRule" id="PRU00475"/>
    </source>
</evidence>
<gene>
    <name evidence="20" type="ORF">ABEB36_008502</name>
</gene>
<dbReference type="InterPro" id="IPR028942">
    <property type="entry name" value="WHIM1_dom"/>
</dbReference>
<keyword evidence="5" id="KW-0862">Zinc</keyword>
<dbReference type="InterPro" id="IPR013136">
    <property type="entry name" value="WSTF_Acf1_Cbp146"/>
</dbReference>
<comment type="subcellular location">
    <subcellularLocation>
        <location evidence="1 14">Nucleus</location>
    </subcellularLocation>
</comment>